<gene>
    <name evidence="15" type="ORF">SAMN02745223_01213</name>
</gene>
<proteinExistence type="inferred from homology"/>
<dbReference type="SFLD" id="SFLDS00029">
    <property type="entry name" value="Radical_SAM"/>
    <property type="match status" value="1"/>
</dbReference>
<dbReference type="PIRSF" id="PIRSF004911">
    <property type="entry name" value="DUF160"/>
    <property type="match status" value="1"/>
</dbReference>
<evidence type="ECO:0000256" key="9">
    <source>
        <dbReference type="ARBA" id="ARBA00023014"/>
    </source>
</evidence>
<dbReference type="InterPro" id="IPR003739">
    <property type="entry name" value="Lys_aminomutase/Glu_NH3_mut"/>
</dbReference>
<evidence type="ECO:0000256" key="7">
    <source>
        <dbReference type="ARBA" id="ARBA00022898"/>
    </source>
</evidence>
<dbReference type="InterPro" id="IPR013785">
    <property type="entry name" value="Aldolase_TIM"/>
</dbReference>
<evidence type="ECO:0000256" key="13">
    <source>
        <dbReference type="SAM" id="MobiDB-lite"/>
    </source>
</evidence>
<dbReference type="GO" id="GO:0046872">
    <property type="term" value="F:metal ion binding"/>
    <property type="evidence" value="ECO:0007669"/>
    <property type="project" value="UniProtKB-KW"/>
</dbReference>
<evidence type="ECO:0000256" key="11">
    <source>
        <dbReference type="PIRSR" id="PIRSR004911-1"/>
    </source>
</evidence>
<dbReference type="PROSITE" id="PS51918">
    <property type="entry name" value="RADICAL_SAM"/>
    <property type="match status" value="1"/>
</dbReference>
<comment type="similarity">
    <text evidence="3">Belongs to the radical SAM superfamily. KamA family.</text>
</comment>
<feature type="binding site" evidence="11">
    <location>
        <position position="123"/>
    </location>
    <ligand>
        <name>[4Fe-4S] cluster</name>
        <dbReference type="ChEBI" id="CHEBI:49883"/>
        <note>4Fe-4S-S-AdoMet</note>
    </ligand>
</feature>
<evidence type="ECO:0000256" key="4">
    <source>
        <dbReference type="ARBA" id="ARBA00022485"/>
    </source>
</evidence>
<dbReference type="EMBL" id="FQVC01000003">
    <property type="protein sequence ID" value="SHE84861.1"/>
    <property type="molecule type" value="Genomic_DNA"/>
</dbReference>
<evidence type="ECO:0000256" key="6">
    <source>
        <dbReference type="ARBA" id="ARBA00022723"/>
    </source>
</evidence>
<keyword evidence="8" id="KW-0408">Iron</keyword>
<dbReference type="NCBIfam" id="TIGR03822">
    <property type="entry name" value="AblA_like_2"/>
    <property type="match status" value="1"/>
</dbReference>
<reference evidence="15 16" key="1">
    <citation type="submission" date="2016-11" db="EMBL/GenBank/DDBJ databases">
        <authorList>
            <person name="Jaros S."/>
            <person name="Januszkiewicz K."/>
            <person name="Wedrychowicz H."/>
        </authorList>
    </citation>
    <scope>NUCLEOTIDE SEQUENCE [LARGE SCALE GENOMIC DNA]</scope>
    <source>
        <strain evidence="15 16">DSM 17137</strain>
    </source>
</reference>
<feature type="domain" description="Radical SAM core" evidence="14">
    <location>
        <begin position="109"/>
        <end position="322"/>
    </location>
</feature>
<evidence type="ECO:0000259" key="14">
    <source>
        <dbReference type="PROSITE" id="PS51918"/>
    </source>
</evidence>
<evidence type="ECO:0000256" key="12">
    <source>
        <dbReference type="PIRSR" id="PIRSR603739-50"/>
    </source>
</evidence>
<feature type="binding site" evidence="11">
    <location>
        <position position="130"/>
    </location>
    <ligand>
        <name>[4Fe-4S] cluster</name>
        <dbReference type="ChEBI" id="CHEBI:49883"/>
        <note>4Fe-4S-S-AdoMet</note>
    </ligand>
</feature>
<evidence type="ECO:0000256" key="8">
    <source>
        <dbReference type="ARBA" id="ARBA00023004"/>
    </source>
</evidence>
<feature type="binding site" evidence="11">
    <location>
        <position position="127"/>
    </location>
    <ligand>
        <name>[4Fe-4S] cluster</name>
        <dbReference type="ChEBI" id="CHEBI:49883"/>
        <note>4Fe-4S-S-AdoMet</note>
    </ligand>
</feature>
<dbReference type="InterPro" id="IPR007197">
    <property type="entry name" value="rSAM"/>
</dbReference>
<evidence type="ECO:0000256" key="2">
    <source>
        <dbReference type="ARBA" id="ARBA00001966"/>
    </source>
</evidence>
<evidence type="ECO:0000313" key="15">
    <source>
        <dbReference type="EMBL" id="SHE84861.1"/>
    </source>
</evidence>
<dbReference type="CDD" id="cd01335">
    <property type="entry name" value="Radical_SAM"/>
    <property type="match status" value="1"/>
</dbReference>
<dbReference type="InterPro" id="IPR022447">
    <property type="entry name" value="Lys_aminomutase-rel"/>
</dbReference>
<organism evidence="15 16">
    <name type="scientific">Devosia limi DSM 17137</name>
    <dbReference type="NCBI Taxonomy" id="1121477"/>
    <lineage>
        <taxon>Bacteria</taxon>
        <taxon>Pseudomonadati</taxon>
        <taxon>Pseudomonadota</taxon>
        <taxon>Alphaproteobacteria</taxon>
        <taxon>Hyphomicrobiales</taxon>
        <taxon>Devosiaceae</taxon>
        <taxon>Devosia</taxon>
    </lineage>
</organism>
<dbReference type="GO" id="GO:0016853">
    <property type="term" value="F:isomerase activity"/>
    <property type="evidence" value="ECO:0007669"/>
    <property type="project" value="UniProtKB-KW"/>
</dbReference>
<keyword evidence="9 11" id="KW-0411">Iron-sulfur</keyword>
<name>A0A1M4WUA3_9HYPH</name>
<evidence type="ECO:0000256" key="1">
    <source>
        <dbReference type="ARBA" id="ARBA00001933"/>
    </source>
</evidence>
<dbReference type="PANTHER" id="PTHR30538:SF1">
    <property type="entry name" value="L-LYSINE 2,3-AMINOMUTASE"/>
    <property type="match status" value="1"/>
</dbReference>
<dbReference type="SFLD" id="SFLDG01070">
    <property type="entry name" value="PLP-dependent"/>
    <property type="match status" value="1"/>
</dbReference>
<sequence length="369" mass="39371">MSDVINTGHSTPTLALPSRGRGRSAQSLKTVESLVEAGLVPEASGLDAVAQKYAIAITPTIAALIDPSDPNDPIARQFVPELAELVTTPDERADPIGDLTHSPVEGIVHRYPDRVLLKAVHVCPVYCRFCFRREMVGPQGLGTLAPAAMDAAFAYIAAHEEIWEVILTGGDPLVLSPRRLSAIMERLADIAHVKVVRFHTRVPVVEPERVDSALIAALKASGKTTYLALHANHPRELTGAASGAIARLVDAGVVMLSQSVLLKGVNDDVETLAALMRGFVENRVKPYYLHHPDLAPGTSHFRIGIAEGQALVAALRGRISGLCQPTYILDIPGGHGKADIGASSIAANGDGCFSVRDFRGVEHRYPPEV</sequence>
<keyword evidence="10" id="KW-0413">Isomerase</keyword>
<dbReference type="Pfam" id="PF04055">
    <property type="entry name" value="Radical_SAM"/>
    <property type="match status" value="1"/>
</dbReference>
<dbReference type="Proteomes" id="UP000184533">
    <property type="component" value="Unassembled WGS sequence"/>
</dbReference>
<dbReference type="NCBIfam" id="TIGR00238">
    <property type="entry name" value="KamA family radical SAM protein"/>
    <property type="match status" value="1"/>
</dbReference>
<feature type="region of interest" description="Disordered" evidence="13">
    <location>
        <begin position="1"/>
        <end position="22"/>
    </location>
</feature>
<dbReference type="AlphaFoldDB" id="A0A1M4WUA3"/>
<dbReference type="RefSeq" id="WP_082093667.1">
    <property type="nucleotide sequence ID" value="NZ_FQVC01000003.1"/>
</dbReference>
<evidence type="ECO:0000256" key="10">
    <source>
        <dbReference type="ARBA" id="ARBA00023235"/>
    </source>
</evidence>
<evidence type="ECO:0000256" key="5">
    <source>
        <dbReference type="ARBA" id="ARBA00022691"/>
    </source>
</evidence>
<dbReference type="InterPro" id="IPR058240">
    <property type="entry name" value="rSAM_sf"/>
</dbReference>
<accession>A0A1M4WUA3</accession>
<protein>
    <submittedName>
        <fullName evidence="15">Lysine 2,3-aminomutase</fullName>
    </submittedName>
</protein>
<keyword evidence="6 11" id="KW-0479">Metal-binding</keyword>
<evidence type="ECO:0000313" key="16">
    <source>
        <dbReference type="Proteomes" id="UP000184533"/>
    </source>
</evidence>
<keyword evidence="4 11" id="KW-0004">4Fe-4S</keyword>
<comment type="cofactor">
    <cofactor evidence="1 12">
        <name>pyridoxal 5'-phosphate</name>
        <dbReference type="ChEBI" id="CHEBI:597326"/>
    </cofactor>
</comment>
<dbReference type="PANTHER" id="PTHR30538">
    <property type="entry name" value="LYSINE 2,3-AMINOMUTASE-RELATED"/>
    <property type="match status" value="1"/>
</dbReference>
<keyword evidence="7 12" id="KW-0663">Pyridoxal phosphate</keyword>
<feature type="compositionally biased region" description="Polar residues" evidence="13">
    <location>
        <begin position="1"/>
        <end position="13"/>
    </location>
</feature>
<dbReference type="Gene3D" id="3.20.20.70">
    <property type="entry name" value="Aldolase class I"/>
    <property type="match status" value="1"/>
</dbReference>
<keyword evidence="5" id="KW-0949">S-adenosyl-L-methionine</keyword>
<dbReference type="SUPFAM" id="SSF102114">
    <property type="entry name" value="Radical SAM enzymes"/>
    <property type="match status" value="1"/>
</dbReference>
<comment type="cofactor">
    <cofactor evidence="2">
        <name>[4Fe-4S] cluster</name>
        <dbReference type="ChEBI" id="CHEBI:49883"/>
    </cofactor>
</comment>
<dbReference type="GO" id="GO:0051539">
    <property type="term" value="F:4 iron, 4 sulfur cluster binding"/>
    <property type="evidence" value="ECO:0007669"/>
    <property type="project" value="UniProtKB-KW"/>
</dbReference>
<evidence type="ECO:0000256" key="3">
    <source>
        <dbReference type="ARBA" id="ARBA00008703"/>
    </source>
</evidence>
<dbReference type="OrthoDB" id="9768064at2"/>
<feature type="modified residue" description="N6-(pyridoxal phosphate)lysine" evidence="12">
    <location>
        <position position="337"/>
    </location>
</feature>